<organism evidence="3 4">
    <name type="scientific">Mucilaginibacter arboris</name>
    <dbReference type="NCBI Taxonomy" id="2682090"/>
    <lineage>
        <taxon>Bacteria</taxon>
        <taxon>Pseudomonadati</taxon>
        <taxon>Bacteroidota</taxon>
        <taxon>Sphingobacteriia</taxon>
        <taxon>Sphingobacteriales</taxon>
        <taxon>Sphingobacteriaceae</taxon>
        <taxon>Mucilaginibacter</taxon>
    </lineage>
</organism>
<comment type="caution">
    <text evidence="3">The sequence shown here is derived from an EMBL/GenBank/DDBJ whole genome shotgun (WGS) entry which is preliminary data.</text>
</comment>
<evidence type="ECO:0000313" key="4">
    <source>
        <dbReference type="Proteomes" id="UP000462014"/>
    </source>
</evidence>
<dbReference type="SUPFAM" id="SSF56954">
    <property type="entry name" value="Outer membrane efflux proteins (OEP)"/>
    <property type="match status" value="1"/>
</dbReference>
<evidence type="ECO:0000256" key="2">
    <source>
        <dbReference type="SAM" id="SignalP"/>
    </source>
</evidence>
<dbReference type="GO" id="GO:0015562">
    <property type="term" value="F:efflux transmembrane transporter activity"/>
    <property type="evidence" value="ECO:0007669"/>
    <property type="project" value="InterPro"/>
</dbReference>
<feature type="signal peptide" evidence="2">
    <location>
        <begin position="1"/>
        <end position="22"/>
    </location>
</feature>
<comment type="similarity">
    <text evidence="1">Belongs to the outer membrane factor (OMF) (TC 1.B.17) family.</text>
</comment>
<accession>A0A7K1SVK4</accession>
<name>A0A7K1SVK4_9SPHI</name>
<dbReference type="InterPro" id="IPR010131">
    <property type="entry name" value="MdtP/NodT-like"/>
</dbReference>
<evidence type="ECO:0000256" key="1">
    <source>
        <dbReference type="ARBA" id="ARBA00007613"/>
    </source>
</evidence>
<dbReference type="PANTHER" id="PTHR30203">
    <property type="entry name" value="OUTER MEMBRANE CATION EFFLUX PROTEIN"/>
    <property type="match status" value="1"/>
</dbReference>
<dbReference type="Gene3D" id="1.20.1600.10">
    <property type="entry name" value="Outer membrane efflux proteins (OEP)"/>
    <property type="match status" value="1"/>
</dbReference>
<keyword evidence="4" id="KW-1185">Reference proteome</keyword>
<dbReference type="Pfam" id="PF02321">
    <property type="entry name" value="OEP"/>
    <property type="match status" value="2"/>
</dbReference>
<sequence>MLSLKKVWILCLLFLIKNQVYAQQQTVPISLNTLLNRINQTAPSLLTDSAAIQIRKAEANETRYNWLPNLNLNYQADIGTNNNTAGGYFGFGIIPSNSGGRRTASNTDAALTNLGIASLDWEIYNFGAYDAENKVAISEVKTEQNQFARSKYQLQAYAISNYLELLRLQNLLLIQQKNIRRNEEIRRSILSLARSGVRAGVDTSIATAELSKARLNYIELVNQSKQVQLQLSAISGIPPVEMVADTNAVPQLIASTPFAALGVDTVNHPLINYYKSLVETNRQRELLVKKSYNPKILLEGAAWGRGSSVDNSDSFNAFSTGWGFQRSNYLVGIGISYNIFDLKRRQLRLGVQKAATNYSLKALQEQQNALALSSGQANTELFTAQERLREIPIQLEAAEAAYRRNFSLYKNGLTNIVELDAALNILFRAETDYTNAKNAYCRALFQKAIAQNQVASLLNLLK</sequence>
<evidence type="ECO:0000313" key="3">
    <source>
        <dbReference type="EMBL" id="MVN21372.1"/>
    </source>
</evidence>
<dbReference type="Proteomes" id="UP000462014">
    <property type="component" value="Unassembled WGS sequence"/>
</dbReference>
<dbReference type="InterPro" id="IPR003423">
    <property type="entry name" value="OMP_efflux"/>
</dbReference>
<keyword evidence="2" id="KW-0732">Signal</keyword>
<dbReference type="AlphaFoldDB" id="A0A7K1SVK4"/>
<dbReference type="RefSeq" id="WP_157565637.1">
    <property type="nucleotide sequence ID" value="NZ_WPIK01000005.1"/>
</dbReference>
<proteinExistence type="inferred from homology"/>
<dbReference type="EMBL" id="WPIK01000005">
    <property type="protein sequence ID" value="MVN21372.1"/>
    <property type="molecule type" value="Genomic_DNA"/>
</dbReference>
<feature type="chain" id="PRO_5029790031" evidence="2">
    <location>
        <begin position="23"/>
        <end position="462"/>
    </location>
</feature>
<protein>
    <submittedName>
        <fullName evidence="3">TolC family protein</fullName>
    </submittedName>
</protein>
<reference evidence="3 4" key="1">
    <citation type="submission" date="2019-12" db="EMBL/GenBank/DDBJ databases">
        <title>Mucilaginibacter sp. HMF7410 genome sequencing and assembly.</title>
        <authorList>
            <person name="Kang H."/>
            <person name="Cha I."/>
            <person name="Kim H."/>
            <person name="Joh K."/>
        </authorList>
    </citation>
    <scope>NUCLEOTIDE SEQUENCE [LARGE SCALE GENOMIC DNA]</scope>
    <source>
        <strain evidence="3 4">HMF7410</strain>
    </source>
</reference>
<gene>
    <name evidence="3" type="ORF">GO621_07460</name>
</gene>